<sequence>MNTQGLLCLLGALLLAAAVCAEPSSNTNGATASIAAADEESERVSGLLRGLTRSGNDTSGASVRRLDRVYSNTEYFYQDYASVTCDNAYTTMMRRARAEAYDLLRVNSATYVEDATSRFCSKANAVDGSKANAVDGSYNGPHLVVECVSG</sequence>
<feature type="signal peptide" evidence="1">
    <location>
        <begin position="1"/>
        <end position="21"/>
    </location>
</feature>
<evidence type="ECO:0008006" key="4">
    <source>
        <dbReference type="Google" id="ProtNLM"/>
    </source>
</evidence>
<evidence type="ECO:0000313" key="3">
    <source>
        <dbReference type="Proteomes" id="UP000041254"/>
    </source>
</evidence>
<name>A0A0G4GZU1_VITBC</name>
<proteinExistence type="predicted"/>
<evidence type="ECO:0000313" key="2">
    <source>
        <dbReference type="EMBL" id="CEM36798.1"/>
    </source>
</evidence>
<accession>A0A0G4GZU1</accession>
<evidence type="ECO:0000256" key="1">
    <source>
        <dbReference type="SAM" id="SignalP"/>
    </source>
</evidence>
<dbReference type="InParanoid" id="A0A0G4GZU1"/>
<feature type="chain" id="PRO_5005190743" description="SCP domain-containing protein" evidence="1">
    <location>
        <begin position="22"/>
        <end position="150"/>
    </location>
</feature>
<organism evidence="2 3">
    <name type="scientific">Vitrella brassicaformis (strain CCMP3155)</name>
    <dbReference type="NCBI Taxonomy" id="1169540"/>
    <lineage>
        <taxon>Eukaryota</taxon>
        <taxon>Sar</taxon>
        <taxon>Alveolata</taxon>
        <taxon>Colpodellida</taxon>
        <taxon>Vitrellaceae</taxon>
        <taxon>Vitrella</taxon>
    </lineage>
</organism>
<dbReference type="EMBL" id="CDMY01000908">
    <property type="protein sequence ID" value="CEM36798.1"/>
    <property type="molecule type" value="Genomic_DNA"/>
</dbReference>
<gene>
    <name evidence="2" type="ORF">Vbra_3424</name>
</gene>
<reference evidence="2 3" key="1">
    <citation type="submission" date="2014-11" db="EMBL/GenBank/DDBJ databases">
        <authorList>
            <person name="Zhu J."/>
            <person name="Qi W."/>
            <person name="Song R."/>
        </authorList>
    </citation>
    <scope>NUCLEOTIDE SEQUENCE [LARGE SCALE GENOMIC DNA]</scope>
</reference>
<dbReference type="VEuPathDB" id="CryptoDB:Vbra_3424"/>
<dbReference type="AlphaFoldDB" id="A0A0G4GZU1"/>
<keyword evidence="1" id="KW-0732">Signal</keyword>
<dbReference type="Proteomes" id="UP000041254">
    <property type="component" value="Unassembled WGS sequence"/>
</dbReference>
<protein>
    <recommendedName>
        <fullName evidence="4">SCP domain-containing protein</fullName>
    </recommendedName>
</protein>
<keyword evidence="3" id="KW-1185">Reference proteome</keyword>